<dbReference type="InterPro" id="IPR036220">
    <property type="entry name" value="UDP-Glc/GDP-Man_DH_C_sf"/>
</dbReference>
<evidence type="ECO:0000313" key="3">
    <source>
        <dbReference type="Proteomes" id="UP000460351"/>
    </source>
</evidence>
<dbReference type="GO" id="GO:0016616">
    <property type="term" value="F:oxidoreductase activity, acting on the CH-OH group of donors, NAD or NADP as acceptor"/>
    <property type="evidence" value="ECO:0007669"/>
    <property type="project" value="InterPro"/>
</dbReference>
<gene>
    <name evidence="2" type="ORF">E4K51_28240</name>
</gene>
<dbReference type="SUPFAM" id="SSF52413">
    <property type="entry name" value="UDP-glucose/GDP-mannose dehydrogenase C-terminal domain"/>
    <property type="match status" value="1"/>
</dbReference>
<evidence type="ECO:0000313" key="2">
    <source>
        <dbReference type="EMBL" id="MQS33876.1"/>
    </source>
</evidence>
<feature type="non-terminal residue" evidence="2">
    <location>
        <position position="1"/>
    </location>
</feature>
<dbReference type="Proteomes" id="UP000460351">
    <property type="component" value="Unassembled WGS sequence"/>
</dbReference>
<reference evidence="2 3" key="1">
    <citation type="journal article" date="2019" name="Microorganisms">
        <title>Characteristics of Carbapenem-Resistant and Colistin-Resistant Escherichia coli Co-Producing NDM-1 and MCR-1 from Pig Farms in China.</title>
        <authorList>
            <person name="Peng Z."/>
            <person name="Li X."/>
            <person name="Hu Z."/>
            <person name="Li Z."/>
            <person name="Lv Y."/>
            <person name="Lei M."/>
            <person name="Wu B."/>
            <person name="Chen H."/>
            <person name="Wang X."/>
        </authorList>
    </citation>
    <scope>NUCLEOTIDE SEQUENCE [LARGE SCALE GENOMIC DNA]</scope>
    <source>
        <strain evidence="2 3">RXD010</strain>
    </source>
</reference>
<proteinExistence type="predicted"/>
<evidence type="ECO:0000259" key="1">
    <source>
        <dbReference type="Pfam" id="PF03720"/>
    </source>
</evidence>
<protein>
    <submittedName>
        <fullName evidence="2">UDP-N-acetyl-D-mannosamine dehydrogenase</fullName>
    </submittedName>
</protein>
<dbReference type="Pfam" id="PF03720">
    <property type="entry name" value="UDPG_MGDP_dh_C"/>
    <property type="match status" value="1"/>
</dbReference>
<dbReference type="AlphaFoldDB" id="A0AA44A542"/>
<dbReference type="EMBL" id="SQQU01000343">
    <property type="protein sequence ID" value="MQS33876.1"/>
    <property type="molecule type" value="Genomic_DNA"/>
</dbReference>
<dbReference type="Gene3D" id="3.40.50.720">
    <property type="entry name" value="NAD(P)-binding Rossmann-like Domain"/>
    <property type="match status" value="1"/>
</dbReference>
<dbReference type="GO" id="GO:0051287">
    <property type="term" value="F:NAD binding"/>
    <property type="evidence" value="ECO:0007669"/>
    <property type="project" value="InterPro"/>
</dbReference>
<feature type="domain" description="UDP-glucose/GDP-mannose dehydrogenase C-terminal" evidence="1">
    <location>
        <begin position="8"/>
        <end position="54"/>
    </location>
</feature>
<accession>A0AA44A542</accession>
<organism evidence="2 3">
    <name type="scientific">Escherichia coli</name>
    <dbReference type="NCBI Taxonomy" id="562"/>
    <lineage>
        <taxon>Bacteria</taxon>
        <taxon>Pseudomonadati</taxon>
        <taxon>Pseudomonadota</taxon>
        <taxon>Gammaproteobacteria</taxon>
        <taxon>Enterobacterales</taxon>
        <taxon>Enterobacteriaceae</taxon>
        <taxon>Escherichia</taxon>
    </lineage>
</organism>
<sequence>HVELDFVEHDMSHAVKDASLVLILSDHSEFKNLSDSHFDKMKHKVIFDTKNVVKSSFEDVSYYNYGNIFNFIDK</sequence>
<dbReference type="InterPro" id="IPR014027">
    <property type="entry name" value="UDP-Glc/GDP-Man_DH_C"/>
</dbReference>
<comment type="caution">
    <text evidence="2">The sequence shown here is derived from an EMBL/GenBank/DDBJ whole genome shotgun (WGS) entry which is preliminary data.</text>
</comment>
<name>A0AA44A542_ECOLX</name>